<dbReference type="Proteomes" id="UP000777438">
    <property type="component" value="Unassembled WGS sequence"/>
</dbReference>
<reference evidence="3 4" key="1">
    <citation type="journal article" date="2021" name="Nat. Commun.">
        <title>Genetic determinants of endophytism in the Arabidopsis root mycobiome.</title>
        <authorList>
            <person name="Mesny F."/>
            <person name="Miyauchi S."/>
            <person name="Thiergart T."/>
            <person name="Pickel B."/>
            <person name="Atanasova L."/>
            <person name="Karlsson M."/>
            <person name="Huettel B."/>
            <person name="Barry K.W."/>
            <person name="Haridas S."/>
            <person name="Chen C."/>
            <person name="Bauer D."/>
            <person name="Andreopoulos W."/>
            <person name="Pangilinan J."/>
            <person name="LaButti K."/>
            <person name="Riley R."/>
            <person name="Lipzen A."/>
            <person name="Clum A."/>
            <person name="Drula E."/>
            <person name="Henrissat B."/>
            <person name="Kohler A."/>
            <person name="Grigoriev I.V."/>
            <person name="Martin F.M."/>
            <person name="Hacquard S."/>
        </authorList>
    </citation>
    <scope>NUCLEOTIDE SEQUENCE [LARGE SCALE GENOMIC DNA]</scope>
    <source>
        <strain evidence="3 4">MPI-CAGE-CH-0241</strain>
    </source>
</reference>
<comment type="caution">
    <text evidence="3">The sequence shown here is derived from an EMBL/GenBank/DDBJ whole genome shotgun (WGS) entry which is preliminary data.</text>
</comment>
<accession>A0A9P8WAG0</accession>
<feature type="region of interest" description="Disordered" evidence="1">
    <location>
        <begin position="1"/>
        <end position="31"/>
    </location>
</feature>
<proteinExistence type="predicted"/>
<organism evidence="3 4">
    <name type="scientific">Thelonectria olida</name>
    <dbReference type="NCBI Taxonomy" id="1576542"/>
    <lineage>
        <taxon>Eukaryota</taxon>
        <taxon>Fungi</taxon>
        <taxon>Dikarya</taxon>
        <taxon>Ascomycota</taxon>
        <taxon>Pezizomycotina</taxon>
        <taxon>Sordariomycetes</taxon>
        <taxon>Hypocreomycetidae</taxon>
        <taxon>Hypocreales</taxon>
        <taxon>Nectriaceae</taxon>
        <taxon>Thelonectria</taxon>
    </lineage>
</organism>
<dbReference type="InterPro" id="IPR057684">
    <property type="entry name" value="DUF7924"/>
</dbReference>
<evidence type="ECO:0000313" key="4">
    <source>
        <dbReference type="Proteomes" id="UP000777438"/>
    </source>
</evidence>
<dbReference type="AlphaFoldDB" id="A0A9P8WAG0"/>
<protein>
    <recommendedName>
        <fullName evidence="2">DUF7924 domain-containing protein</fullName>
    </recommendedName>
</protein>
<name>A0A9P8WAG0_9HYPO</name>
<evidence type="ECO:0000259" key="2">
    <source>
        <dbReference type="Pfam" id="PF25545"/>
    </source>
</evidence>
<dbReference type="EMBL" id="JAGPYM010000005">
    <property type="protein sequence ID" value="KAH6894600.1"/>
    <property type="molecule type" value="Genomic_DNA"/>
</dbReference>
<dbReference type="OrthoDB" id="5336565at2759"/>
<evidence type="ECO:0000256" key="1">
    <source>
        <dbReference type="SAM" id="MobiDB-lite"/>
    </source>
</evidence>
<feature type="domain" description="DUF7924" evidence="2">
    <location>
        <begin position="141"/>
        <end position="300"/>
    </location>
</feature>
<dbReference type="Pfam" id="PF25545">
    <property type="entry name" value="DUF7924"/>
    <property type="match status" value="1"/>
</dbReference>
<sequence length="368" mass="40565">MSPASNLGRRKRPPTPKTIGDTKPTKTTGPYDRNFTQHLIDHGIFPAYYSYPNGRAVPKPDNMDEILRALALPRSPLLQLSDGNLGSFIEADRDAFKERDVVKSVIPMIEGDLRDGKCMAGGVPFRNLYPLTDGSLVAGNPDQYHGARPEQLHQKVRQELNHNIIPTTQMDLPIAPNFFLEAKGPEGALAVVQRQACYLGALAARGMHTLQSYASRDPTYDNKAYTISATYLSSGILKLYAHSLIRTSTSGAGVRTEFIMTQLKGFDLTADIDTFQKGVTAYRNAVDWCKRQRDQAIEQANGKRTHLKSHSALLSISYSVEIGVIVQSRARVVEFLSGEDVQLIKNLRQVTSPSGADSSSFSRNTKTP</sequence>
<evidence type="ECO:0000313" key="3">
    <source>
        <dbReference type="EMBL" id="KAH6894600.1"/>
    </source>
</evidence>
<gene>
    <name evidence="3" type="ORF">B0T10DRAFT_590267</name>
</gene>
<keyword evidence="4" id="KW-1185">Reference proteome</keyword>